<evidence type="ECO:0000259" key="6">
    <source>
        <dbReference type="Pfam" id="PF00155"/>
    </source>
</evidence>
<keyword evidence="3" id="KW-0663">Pyridoxal phosphate</keyword>
<sequence>LRSSLVHRAPPPRSSADSSPTSTAPPFNFSAIIPLLCSSVRVKSLILTNPSNPLGTVLDRDTLANLLRFADQHRIHLVCDEIYSATISGLPAFVSITGVLEEHPNICDRDLVDIVYNLSKVLGLPGFRVSIVYSYNDELVLYNQQMSSFWLVSSQTQCLLMSMLSDEEFMDAFMKESTRRLAERRMAFTAGLAKVGIRCLEGANVGLLLWTNLRPLLEEGTVDEETKLWRAIMEEVKLNLSLGSSFHCA</sequence>
<evidence type="ECO:0000256" key="4">
    <source>
        <dbReference type="ARBA" id="ARBA00023239"/>
    </source>
</evidence>
<gene>
    <name evidence="7" type="ORF">Taro_021534</name>
</gene>
<dbReference type="EMBL" id="NMUH01001105">
    <property type="protein sequence ID" value="MQL88959.1"/>
    <property type="molecule type" value="Genomic_DNA"/>
</dbReference>
<accession>A0A843VBS5</accession>
<keyword evidence="4" id="KW-0456">Lyase</keyword>
<dbReference type="GO" id="GO:0006520">
    <property type="term" value="P:amino acid metabolic process"/>
    <property type="evidence" value="ECO:0007669"/>
    <property type="project" value="TreeGrafter"/>
</dbReference>
<keyword evidence="8" id="KW-1185">Reference proteome</keyword>
<dbReference type="AlphaFoldDB" id="A0A843VBS5"/>
<evidence type="ECO:0000313" key="7">
    <source>
        <dbReference type="EMBL" id="MQL88959.1"/>
    </source>
</evidence>
<dbReference type="Pfam" id="PF00155">
    <property type="entry name" value="Aminotran_1_2"/>
    <property type="match status" value="1"/>
</dbReference>
<dbReference type="Proteomes" id="UP000652761">
    <property type="component" value="Unassembled WGS sequence"/>
</dbReference>
<dbReference type="InterPro" id="IPR015421">
    <property type="entry name" value="PyrdxlP-dep_Trfase_major"/>
</dbReference>
<evidence type="ECO:0000313" key="8">
    <source>
        <dbReference type="Proteomes" id="UP000652761"/>
    </source>
</evidence>
<dbReference type="PRINTS" id="PR00753">
    <property type="entry name" value="ACCSYNTHASE"/>
</dbReference>
<dbReference type="Gene3D" id="3.40.640.10">
    <property type="entry name" value="Type I PLP-dependent aspartate aminotransferase-like (Major domain)"/>
    <property type="match status" value="1"/>
</dbReference>
<comment type="caution">
    <text evidence="7">The sequence shown here is derived from an EMBL/GenBank/DDBJ whole genome shotgun (WGS) entry which is preliminary data.</text>
</comment>
<feature type="compositionally biased region" description="Low complexity" evidence="5">
    <location>
        <begin position="14"/>
        <end position="23"/>
    </location>
</feature>
<dbReference type="CDD" id="cd00609">
    <property type="entry name" value="AAT_like"/>
    <property type="match status" value="1"/>
</dbReference>
<dbReference type="InterPro" id="IPR004839">
    <property type="entry name" value="Aminotransferase_I/II_large"/>
</dbReference>
<dbReference type="GO" id="GO:0030170">
    <property type="term" value="F:pyridoxal phosphate binding"/>
    <property type="evidence" value="ECO:0007669"/>
    <property type="project" value="InterPro"/>
</dbReference>
<dbReference type="PANTHER" id="PTHR43795:SF6">
    <property type="entry name" value="1-AMINOCYCLOPROPANE-1-CARBOXYLATE SYNTHASE 6"/>
    <property type="match status" value="1"/>
</dbReference>
<evidence type="ECO:0000256" key="2">
    <source>
        <dbReference type="ARBA" id="ARBA00022691"/>
    </source>
</evidence>
<protein>
    <recommendedName>
        <fullName evidence="6">Aminotransferase class I/classII large domain-containing protein</fullName>
    </recommendedName>
</protein>
<dbReference type="OrthoDB" id="691673at2759"/>
<proteinExistence type="predicted"/>
<organism evidence="7 8">
    <name type="scientific">Colocasia esculenta</name>
    <name type="common">Wild taro</name>
    <name type="synonym">Arum esculentum</name>
    <dbReference type="NCBI Taxonomy" id="4460"/>
    <lineage>
        <taxon>Eukaryota</taxon>
        <taxon>Viridiplantae</taxon>
        <taxon>Streptophyta</taxon>
        <taxon>Embryophyta</taxon>
        <taxon>Tracheophyta</taxon>
        <taxon>Spermatophyta</taxon>
        <taxon>Magnoliopsida</taxon>
        <taxon>Liliopsida</taxon>
        <taxon>Araceae</taxon>
        <taxon>Aroideae</taxon>
        <taxon>Colocasieae</taxon>
        <taxon>Colocasia</taxon>
    </lineage>
</organism>
<name>A0A843VBS5_COLES</name>
<feature type="domain" description="Aminotransferase class I/classII large" evidence="6">
    <location>
        <begin position="39"/>
        <end position="248"/>
    </location>
</feature>
<evidence type="ECO:0000256" key="1">
    <source>
        <dbReference type="ARBA" id="ARBA00001933"/>
    </source>
</evidence>
<dbReference type="InterPro" id="IPR015424">
    <property type="entry name" value="PyrdxlP-dep_Trfase"/>
</dbReference>
<keyword evidence="2" id="KW-0949">S-adenosyl-L-methionine</keyword>
<feature type="region of interest" description="Disordered" evidence="5">
    <location>
        <begin position="1"/>
        <end position="23"/>
    </location>
</feature>
<feature type="non-terminal residue" evidence="7">
    <location>
        <position position="1"/>
    </location>
</feature>
<dbReference type="GO" id="GO:0008483">
    <property type="term" value="F:transaminase activity"/>
    <property type="evidence" value="ECO:0007669"/>
    <property type="project" value="TreeGrafter"/>
</dbReference>
<evidence type="ECO:0000256" key="3">
    <source>
        <dbReference type="ARBA" id="ARBA00022898"/>
    </source>
</evidence>
<reference evidence="7" key="1">
    <citation type="submission" date="2017-07" db="EMBL/GenBank/DDBJ databases">
        <title>Taro Niue Genome Assembly and Annotation.</title>
        <authorList>
            <person name="Atibalentja N."/>
            <person name="Keating K."/>
            <person name="Fields C.J."/>
        </authorList>
    </citation>
    <scope>NUCLEOTIDE SEQUENCE</scope>
    <source>
        <strain evidence="7">Niue_2</strain>
        <tissue evidence="7">Leaf</tissue>
    </source>
</reference>
<dbReference type="PANTHER" id="PTHR43795">
    <property type="entry name" value="BIFUNCTIONAL ASPARTATE AMINOTRANSFERASE AND GLUTAMATE/ASPARTATE-PREPHENATE AMINOTRANSFERASE-RELATED"/>
    <property type="match status" value="1"/>
</dbReference>
<evidence type="ECO:0000256" key="5">
    <source>
        <dbReference type="SAM" id="MobiDB-lite"/>
    </source>
</evidence>
<dbReference type="SUPFAM" id="SSF53383">
    <property type="entry name" value="PLP-dependent transferases"/>
    <property type="match status" value="1"/>
</dbReference>
<dbReference type="InterPro" id="IPR050478">
    <property type="entry name" value="Ethylene_sulfur-biosynth"/>
</dbReference>
<dbReference type="GO" id="GO:0016829">
    <property type="term" value="F:lyase activity"/>
    <property type="evidence" value="ECO:0007669"/>
    <property type="project" value="UniProtKB-KW"/>
</dbReference>
<comment type="cofactor">
    <cofactor evidence="1">
        <name>pyridoxal 5'-phosphate</name>
        <dbReference type="ChEBI" id="CHEBI:597326"/>
    </cofactor>
</comment>